<feature type="domain" description="CoA-binding" evidence="4">
    <location>
        <begin position="9"/>
        <end position="103"/>
    </location>
</feature>
<reference evidence="5 6" key="1">
    <citation type="submission" date="2016-10" db="EMBL/GenBank/DDBJ databases">
        <authorList>
            <person name="de Groot N.N."/>
        </authorList>
    </citation>
    <scope>NUCLEOTIDE SEQUENCE [LARGE SCALE GENOMIC DNA]</scope>
    <source>
        <strain evidence="6">P4B,CCM 7963,CECT 7998,DSM 25260,IBRC-M 10614,KCTC 13821</strain>
    </source>
</reference>
<gene>
    <name evidence="5" type="ORF">SAMN05216352_1372</name>
</gene>
<dbReference type="AlphaFoldDB" id="A0A1G8S0I0"/>
<protein>
    <submittedName>
        <fullName evidence="5">CoA binding domain-containing protein</fullName>
    </submittedName>
</protein>
<dbReference type="RefSeq" id="WP_170032304.1">
    <property type="nucleotide sequence ID" value="NZ_FNDU01000037.1"/>
</dbReference>
<evidence type="ECO:0000256" key="2">
    <source>
        <dbReference type="ARBA" id="ARBA00022741"/>
    </source>
</evidence>
<proteinExistence type="predicted"/>
<dbReference type="InterPro" id="IPR036291">
    <property type="entry name" value="NAD(P)-bd_dom_sf"/>
</dbReference>
<evidence type="ECO:0000256" key="3">
    <source>
        <dbReference type="ARBA" id="ARBA00022840"/>
    </source>
</evidence>
<evidence type="ECO:0000313" key="5">
    <source>
        <dbReference type="EMBL" id="SDJ22160.1"/>
    </source>
</evidence>
<dbReference type="PANTHER" id="PTHR43334:SF1">
    <property type="entry name" value="3-HYDROXYPROPIONATE--COA LIGASE [ADP-FORMING]"/>
    <property type="match status" value="1"/>
</dbReference>
<dbReference type="InterPro" id="IPR003781">
    <property type="entry name" value="CoA-bd"/>
</dbReference>
<sequence>MKGQELEALLHPVQSVAIVGANYRFACQVIMENLKNFEFKGDIFLVNPKYDDINGMKCYHTLQEITKPIDIVVGLVNPNLMLDVTRVAGEMGAKLLVIPGGGYGESGPEGKQIQHSILKEAEKTGIRVFGPNCMGYFNMHNQFTPYIGTLHRPKRPLRKGPVSIVSQSGSVLDSFIASCLGLSRIYSTGNEADLKMSDYVKVLAKDPKTSVIILYIEAIRNHEHFLKALDLCGEYRKPVIVLKTGKTQKSSAMANAHSGALTGDYKVEKHVLEEHGVIFVNDIDEAVAAAQMLSQPYLPSKTRYLPLLYQEDNLA</sequence>
<dbReference type="Gene3D" id="3.40.50.720">
    <property type="entry name" value="NAD(P)-binding Rossmann-like Domain"/>
    <property type="match status" value="1"/>
</dbReference>
<keyword evidence="2" id="KW-0547">Nucleotide-binding</keyword>
<dbReference type="SMART" id="SM00881">
    <property type="entry name" value="CoA_binding"/>
    <property type="match status" value="1"/>
</dbReference>
<dbReference type="GO" id="GO:0005524">
    <property type="term" value="F:ATP binding"/>
    <property type="evidence" value="ECO:0007669"/>
    <property type="project" value="UniProtKB-KW"/>
</dbReference>
<evidence type="ECO:0000259" key="4">
    <source>
        <dbReference type="SMART" id="SM00881"/>
    </source>
</evidence>
<evidence type="ECO:0000256" key="1">
    <source>
        <dbReference type="ARBA" id="ARBA00022598"/>
    </source>
</evidence>
<keyword evidence="6" id="KW-1185">Reference proteome</keyword>
<keyword evidence="1" id="KW-0436">Ligase</keyword>
<keyword evidence="3" id="KW-0067">ATP-binding</keyword>
<dbReference type="InterPro" id="IPR016102">
    <property type="entry name" value="Succinyl-CoA_synth-like"/>
</dbReference>
<dbReference type="Pfam" id="PF13607">
    <property type="entry name" value="Succ_CoA_lig"/>
    <property type="match status" value="1"/>
</dbReference>
<dbReference type="Gene3D" id="3.40.50.261">
    <property type="entry name" value="Succinyl-CoA synthetase domains"/>
    <property type="match status" value="1"/>
</dbReference>
<dbReference type="SUPFAM" id="SSF52210">
    <property type="entry name" value="Succinyl-CoA synthetase domains"/>
    <property type="match status" value="1"/>
</dbReference>
<accession>A0A1G8S0I0</accession>
<dbReference type="SUPFAM" id="SSF51735">
    <property type="entry name" value="NAD(P)-binding Rossmann-fold domains"/>
    <property type="match status" value="1"/>
</dbReference>
<name>A0A1G8S0I0_9BACI</name>
<evidence type="ECO:0000313" key="6">
    <source>
        <dbReference type="Proteomes" id="UP000199017"/>
    </source>
</evidence>
<dbReference type="GO" id="GO:0016874">
    <property type="term" value="F:ligase activity"/>
    <property type="evidence" value="ECO:0007669"/>
    <property type="project" value="UniProtKB-KW"/>
</dbReference>
<dbReference type="STRING" id="930129.SAMN05216352_1372"/>
<dbReference type="InterPro" id="IPR051538">
    <property type="entry name" value="Acyl-CoA_Synth/Transferase"/>
</dbReference>
<dbReference type="EMBL" id="FNDU01000037">
    <property type="protein sequence ID" value="SDJ22160.1"/>
    <property type="molecule type" value="Genomic_DNA"/>
</dbReference>
<dbReference type="InterPro" id="IPR032875">
    <property type="entry name" value="Succ_CoA_lig_flav_dom"/>
</dbReference>
<dbReference type="Proteomes" id="UP000199017">
    <property type="component" value="Unassembled WGS sequence"/>
</dbReference>
<dbReference type="PANTHER" id="PTHR43334">
    <property type="entry name" value="ACETATE--COA LIGASE [ADP-FORMING]"/>
    <property type="match status" value="1"/>
</dbReference>
<dbReference type="Pfam" id="PF13380">
    <property type="entry name" value="CoA_binding_2"/>
    <property type="match status" value="1"/>
</dbReference>
<organism evidence="5 6">
    <name type="scientific">Alteribacillus bidgolensis</name>
    <dbReference type="NCBI Taxonomy" id="930129"/>
    <lineage>
        <taxon>Bacteria</taxon>
        <taxon>Bacillati</taxon>
        <taxon>Bacillota</taxon>
        <taxon>Bacilli</taxon>
        <taxon>Bacillales</taxon>
        <taxon>Bacillaceae</taxon>
        <taxon>Alteribacillus</taxon>
    </lineage>
</organism>